<sequence length="57" mass="6498">MNIFLLNLPFNNNILIMNIISWIFILFLFGCFALFAIGNANSFGKVPKPMLMVSFLL</sequence>
<dbReference type="EMBL" id="MCFH01000022">
    <property type="protein sequence ID" value="ORX50004.1"/>
    <property type="molecule type" value="Genomic_DNA"/>
</dbReference>
<evidence type="ECO:0000256" key="1">
    <source>
        <dbReference type="SAM" id="Phobius"/>
    </source>
</evidence>
<keyword evidence="1" id="KW-0812">Transmembrane</keyword>
<evidence type="ECO:0000313" key="2">
    <source>
        <dbReference type="EMBL" id="ORX50004.1"/>
    </source>
</evidence>
<organism evidence="2 3">
    <name type="scientific">Piromyces finnis</name>
    <dbReference type="NCBI Taxonomy" id="1754191"/>
    <lineage>
        <taxon>Eukaryota</taxon>
        <taxon>Fungi</taxon>
        <taxon>Fungi incertae sedis</taxon>
        <taxon>Chytridiomycota</taxon>
        <taxon>Chytridiomycota incertae sedis</taxon>
        <taxon>Neocallimastigomycetes</taxon>
        <taxon>Neocallimastigales</taxon>
        <taxon>Neocallimastigaceae</taxon>
        <taxon>Piromyces</taxon>
    </lineage>
</organism>
<protein>
    <submittedName>
        <fullName evidence="2">Uncharacterized protein</fullName>
    </submittedName>
</protein>
<keyword evidence="1" id="KW-1133">Transmembrane helix</keyword>
<dbReference type="AlphaFoldDB" id="A0A1Y1V8P7"/>
<comment type="caution">
    <text evidence="2">The sequence shown here is derived from an EMBL/GenBank/DDBJ whole genome shotgun (WGS) entry which is preliminary data.</text>
</comment>
<evidence type="ECO:0000313" key="3">
    <source>
        <dbReference type="Proteomes" id="UP000193719"/>
    </source>
</evidence>
<reference evidence="2 3" key="1">
    <citation type="submission" date="2016-08" db="EMBL/GenBank/DDBJ databases">
        <title>Genomes of anaerobic fungi encode conserved fungal cellulosomes for biomass hydrolysis.</title>
        <authorList>
            <consortium name="DOE Joint Genome Institute"/>
            <person name="Haitjema C.H."/>
            <person name="Gilmore S.P."/>
            <person name="Henske J.K."/>
            <person name="Solomon K.V."/>
            <person name="De Groot R."/>
            <person name="Kuo A."/>
            <person name="Mondo S.J."/>
            <person name="Salamov A.A."/>
            <person name="Labutti K."/>
            <person name="Zhao Z."/>
            <person name="Chiniquy J."/>
            <person name="Barry K."/>
            <person name="Brewer H.M."/>
            <person name="Purvine S.O."/>
            <person name="Wright A.T."/>
            <person name="Boxma B."/>
            <person name="Van Alen T."/>
            <person name="Hackstein J.H."/>
            <person name="Baker S.E."/>
            <person name="Grigoriev I.V."/>
            <person name="O'Malley M.A."/>
        </authorList>
    </citation>
    <scope>NUCLEOTIDE SEQUENCE [LARGE SCALE GENOMIC DNA]</scope>
    <source>
        <strain evidence="3">finn</strain>
    </source>
</reference>
<feature type="transmembrane region" description="Helical" evidence="1">
    <location>
        <begin position="14"/>
        <end position="38"/>
    </location>
</feature>
<keyword evidence="3" id="KW-1185">Reference proteome</keyword>
<dbReference type="Proteomes" id="UP000193719">
    <property type="component" value="Unassembled WGS sequence"/>
</dbReference>
<proteinExistence type="predicted"/>
<keyword evidence="1" id="KW-0472">Membrane</keyword>
<gene>
    <name evidence="2" type="ORF">BCR36DRAFT_62800</name>
</gene>
<name>A0A1Y1V8P7_9FUNG</name>
<reference evidence="2 3" key="2">
    <citation type="submission" date="2016-08" db="EMBL/GenBank/DDBJ databases">
        <title>Pervasive Adenine N6-methylation of Active Genes in Fungi.</title>
        <authorList>
            <consortium name="DOE Joint Genome Institute"/>
            <person name="Mondo S.J."/>
            <person name="Dannebaum R.O."/>
            <person name="Kuo R.C."/>
            <person name="Labutti K."/>
            <person name="Haridas S."/>
            <person name="Kuo A."/>
            <person name="Salamov A."/>
            <person name="Ahrendt S.R."/>
            <person name="Lipzen A."/>
            <person name="Sullivan W."/>
            <person name="Andreopoulos W.B."/>
            <person name="Clum A."/>
            <person name="Lindquist E."/>
            <person name="Daum C."/>
            <person name="Ramamoorthy G.K."/>
            <person name="Gryganskyi A."/>
            <person name="Culley D."/>
            <person name="Magnuson J.K."/>
            <person name="James T.Y."/>
            <person name="O'Malley M.A."/>
            <person name="Stajich J.E."/>
            <person name="Spatafora J.W."/>
            <person name="Visel A."/>
            <person name="Grigoriev I.V."/>
        </authorList>
    </citation>
    <scope>NUCLEOTIDE SEQUENCE [LARGE SCALE GENOMIC DNA]</scope>
    <source>
        <strain evidence="3">finn</strain>
    </source>
</reference>
<accession>A0A1Y1V8P7</accession>